<reference evidence="1 2" key="1">
    <citation type="submission" date="2012-06" db="EMBL/GenBank/DDBJ databases">
        <title>The complete genome of Ornithobacterium rhinotracheale DSM 15997.</title>
        <authorList>
            <consortium name="US DOE Joint Genome Institute (JGI-PGF)"/>
            <person name="Lucas S."/>
            <person name="Copeland A."/>
            <person name="Lapidus A."/>
            <person name="Goodwin L."/>
            <person name="Pitluck S."/>
            <person name="Peters L."/>
            <person name="Mikhailova N."/>
            <person name="Teshima H."/>
            <person name="Kyrpides N."/>
            <person name="Mavromatis K."/>
            <person name="Pagani I."/>
            <person name="Ivanova N."/>
            <person name="Ovchinnikova G."/>
            <person name="Zeytun A."/>
            <person name="Detter J.C."/>
            <person name="Han C."/>
            <person name="Land M."/>
            <person name="Hauser L."/>
            <person name="Markowitz V."/>
            <person name="Cheng J.-F."/>
            <person name="Hugenholtz P."/>
            <person name="Woyke T."/>
            <person name="Wu D."/>
            <person name="Lang E."/>
            <person name="Kopitz M."/>
            <person name="Brambilla E."/>
            <person name="Klenk H.-P."/>
            <person name="Eisen J.A."/>
        </authorList>
    </citation>
    <scope>NUCLEOTIDE SEQUENCE [LARGE SCALE GENOMIC DNA]</scope>
    <source>
        <strain evidence="2">ATCC 51463 / DSM 15997 / CCUG 23171 / LMG 9086</strain>
    </source>
</reference>
<dbReference type="HOGENOM" id="CLU_684826_0_0_10"/>
<dbReference type="KEGG" id="orh:Ornrh_1784"/>
<evidence type="ECO:0000313" key="1">
    <source>
        <dbReference type="EMBL" id="AFL97934.1"/>
    </source>
</evidence>
<gene>
    <name evidence="1" type="ordered locus">Ornrh_1784</name>
</gene>
<dbReference type="STRING" id="867902.Ornrh_1784"/>
<proteinExistence type="predicted"/>
<accession>I4A1V0</accession>
<organism evidence="1 2">
    <name type="scientific">Ornithobacterium rhinotracheale (strain ATCC 51463 / DSM 15997 / CCUG 23171 / CIP 104009 / LMG 9086)</name>
    <dbReference type="NCBI Taxonomy" id="867902"/>
    <lineage>
        <taxon>Bacteria</taxon>
        <taxon>Pseudomonadati</taxon>
        <taxon>Bacteroidota</taxon>
        <taxon>Flavobacteriia</taxon>
        <taxon>Flavobacteriales</taxon>
        <taxon>Weeksellaceae</taxon>
        <taxon>Ornithobacterium</taxon>
    </lineage>
</organism>
<keyword evidence="2" id="KW-1185">Reference proteome</keyword>
<dbReference type="PATRIC" id="fig|867902.3.peg.1729"/>
<sequence>MLLKNFKFAKEILLNLIEVVYNQKHIDLLKLGVVKKFGRSIETHKDSKELAVFVKVDNAPVSAQTIRRIFGLIKNEHKPSIPILNALASYVGYENFNHFLSENLESQLEFLFSENVNTQDYWDACEKLSYALLDSPEMVAICQEKLTKLPIAREYFIENHPLRDLVCTGYAMYFQEYLKYKYTNESRLYAYGFLFVGAFLSENKPYIDIYHEQVEKTPLIYPPNGVFHLPAARKFGVSLLHAWLNQDEKRFHEKFNEMLSVRPLYEYSSKYHAFSFDQEMIEHLVLTDRFHEMRMIIDTTVPQVNPDVTSSSRQTSHQETWKILKAYVYLNTGERKLAENYYKAVNLSLINPGWQKYYTILYYFVKYHFSSIRKKKEVLKKIEELIDITHFTFYHRWIKELK</sequence>
<dbReference type="eggNOG" id="ENOG5032T8P">
    <property type="taxonomic scope" value="Bacteria"/>
</dbReference>
<dbReference type="AlphaFoldDB" id="I4A1V0"/>
<evidence type="ECO:0000313" key="2">
    <source>
        <dbReference type="Proteomes" id="UP000006051"/>
    </source>
</evidence>
<dbReference type="EMBL" id="CP003283">
    <property type="protein sequence ID" value="AFL97934.1"/>
    <property type="molecule type" value="Genomic_DNA"/>
</dbReference>
<name>I4A1V0_ORNRL</name>
<protein>
    <submittedName>
        <fullName evidence="1">Uncharacterized protein</fullName>
    </submittedName>
</protein>
<dbReference type="Proteomes" id="UP000006051">
    <property type="component" value="Chromosome"/>
</dbReference>